<reference evidence="2 3" key="1">
    <citation type="journal article" date="2023" name="Mol. Ecol. Resour.">
        <title>Chromosome-level genome assembly of a triploid poplar Populus alba 'Berolinensis'.</title>
        <authorList>
            <person name="Chen S."/>
            <person name="Yu Y."/>
            <person name="Wang X."/>
            <person name="Wang S."/>
            <person name="Zhang T."/>
            <person name="Zhou Y."/>
            <person name="He R."/>
            <person name="Meng N."/>
            <person name="Wang Y."/>
            <person name="Liu W."/>
            <person name="Liu Z."/>
            <person name="Liu J."/>
            <person name="Guo Q."/>
            <person name="Huang H."/>
            <person name="Sederoff R.R."/>
            <person name="Wang G."/>
            <person name="Qu G."/>
            <person name="Chen S."/>
        </authorList>
    </citation>
    <scope>NUCLEOTIDE SEQUENCE [LARGE SCALE GENOMIC DNA]</scope>
    <source>
        <strain evidence="2">SC-2020</strain>
    </source>
</reference>
<gene>
    <name evidence="2" type="ORF">NC653_011578</name>
</gene>
<sequence>MQEVQQSMASLNLTRTRTVNSLPSATPFQTLKDDDRSREKLGAIMDNRKGSTQFLQVQSHKATGSEQLPPRHDHLHLFSYSTCFSVLSQRKKYKRRELRES</sequence>
<organism evidence="2 3">
    <name type="scientific">Populus alba x Populus x berolinensis</name>
    <dbReference type="NCBI Taxonomy" id="444605"/>
    <lineage>
        <taxon>Eukaryota</taxon>
        <taxon>Viridiplantae</taxon>
        <taxon>Streptophyta</taxon>
        <taxon>Embryophyta</taxon>
        <taxon>Tracheophyta</taxon>
        <taxon>Spermatophyta</taxon>
        <taxon>Magnoliopsida</taxon>
        <taxon>eudicotyledons</taxon>
        <taxon>Gunneridae</taxon>
        <taxon>Pentapetalae</taxon>
        <taxon>rosids</taxon>
        <taxon>fabids</taxon>
        <taxon>Malpighiales</taxon>
        <taxon>Salicaceae</taxon>
        <taxon>Saliceae</taxon>
        <taxon>Populus</taxon>
    </lineage>
</organism>
<protein>
    <submittedName>
        <fullName evidence="2">Uncharacterized protein</fullName>
    </submittedName>
</protein>
<feature type="compositionally biased region" description="Polar residues" evidence="1">
    <location>
        <begin position="1"/>
        <end position="29"/>
    </location>
</feature>
<evidence type="ECO:0000256" key="1">
    <source>
        <dbReference type="SAM" id="MobiDB-lite"/>
    </source>
</evidence>
<dbReference type="EMBL" id="JAQIZT010000004">
    <property type="protein sequence ID" value="KAJ7001183.1"/>
    <property type="molecule type" value="Genomic_DNA"/>
</dbReference>
<feature type="region of interest" description="Disordered" evidence="1">
    <location>
        <begin position="1"/>
        <end position="32"/>
    </location>
</feature>
<evidence type="ECO:0000313" key="3">
    <source>
        <dbReference type="Proteomes" id="UP001164929"/>
    </source>
</evidence>
<comment type="caution">
    <text evidence="2">The sequence shown here is derived from an EMBL/GenBank/DDBJ whole genome shotgun (WGS) entry which is preliminary data.</text>
</comment>
<evidence type="ECO:0000313" key="2">
    <source>
        <dbReference type="EMBL" id="KAJ7001183.1"/>
    </source>
</evidence>
<proteinExistence type="predicted"/>
<dbReference type="AlphaFoldDB" id="A0AAD6R2H5"/>
<dbReference type="Proteomes" id="UP001164929">
    <property type="component" value="Chromosome 4"/>
</dbReference>
<keyword evidence="3" id="KW-1185">Reference proteome</keyword>
<name>A0AAD6R2H5_9ROSI</name>
<accession>A0AAD6R2H5</accession>